<comment type="caution">
    <text evidence="2">The sequence shown here is derived from an EMBL/GenBank/DDBJ whole genome shotgun (WGS) entry which is preliminary data.</text>
</comment>
<reference evidence="2 3" key="1">
    <citation type="submission" date="2021-04" db="EMBL/GenBank/DDBJ databases">
        <title>Whole genome sequence analysis of a thiophenic sulfur metabolizing bacteria.</title>
        <authorList>
            <person name="Akhtar N."/>
            <person name="Akram J."/>
            <person name="Aslam A."/>
        </authorList>
    </citation>
    <scope>NUCLEOTIDE SEQUENCE [LARGE SCALE GENOMIC DNA]</scope>
    <source>
        <strain evidence="2 3">3OW</strain>
    </source>
</reference>
<accession>A0ABS5NHR1</accession>
<keyword evidence="1" id="KW-1133">Transmembrane helix</keyword>
<evidence type="ECO:0008006" key="4">
    <source>
        <dbReference type="Google" id="ProtNLM"/>
    </source>
</evidence>
<sequence>MAAFLRWVLTKPAVIVVVLVCAVGGGLIGYRTATVQYQTQAAVLVIPPSIPSTPGASDAMLNPFTNLSGSTTQLAWVLASAAQSVQAREMVERTGASPDYTIGSVAGDSSFSQLSPQVTITVSAADPEAAKAGAAALVGFMHDQLRSIQKDAGVAPNV</sequence>
<feature type="non-terminal residue" evidence="2">
    <location>
        <position position="158"/>
    </location>
</feature>
<organism evidence="2 3">
    <name type="scientific">Tsukamurella paurometabola</name>
    <name type="common">Corynebacterium paurometabolum</name>
    <dbReference type="NCBI Taxonomy" id="2061"/>
    <lineage>
        <taxon>Bacteria</taxon>
        <taxon>Bacillati</taxon>
        <taxon>Actinomycetota</taxon>
        <taxon>Actinomycetes</taxon>
        <taxon>Mycobacteriales</taxon>
        <taxon>Tsukamurellaceae</taxon>
        <taxon>Tsukamurella</taxon>
    </lineage>
</organism>
<feature type="transmembrane region" description="Helical" evidence="1">
    <location>
        <begin position="12"/>
        <end position="30"/>
    </location>
</feature>
<keyword evidence="1" id="KW-0472">Membrane</keyword>
<dbReference type="RefSeq" id="WP_212554824.1">
    <property type="nucleotide sequence ID" value="NZ_JAGXOE010000065.1"/>
</dbReference>
<dbReference type="Proteomes" id="UP000676853">
    <property type="component" value="Unassembled WGS sequence"/>
</dbReference>
<dbReference type="EMBL" id="JAGXOE010000065">
    <property type="protein sequence ID" value="MBS4103473.1"/>
    <property type="molecule type" value="Genomic_DNA"/>
</dbReference>
<proteinExistence type="predicted"/>
<keyword evidence="1" id="KW-0812">Transmembrane</keyword>
<name>A0ABS5NHR1_TSUPA</name>
<evidence type="ECO:0000313" key="3">
    <source>
        <dbReference type="Proteomes" id="UP000676853"/>
    </source>
</evidence>
<evidence type="ECO:0000313" key="2">
    <source>
        <dbReference type="EMBL" id="MBS4103473.1"/>
    </source>
</evidence>
<protein>
    <recommendedName>
        <fullName evidence="4">Lipopolysaccharide biosynthesis protein</fullName>
    </recommendedName>
</protein>
<gene>
    <name evidence="2" type="ORF">KFZ73_19780</name>
</gene>
<keyword evidence="3" id="KW-1185">Reference proteome</keyword>
<evidence type="ECO:0000256" key="1">
    <source>
        <dbReference type="SAM" id="Phobius"/>
    </source>
</evidence>